<keyword evidence="3" id="KW-0560">Oxidoreductase</keyword>
<dbReference type="CDD" id="cd07100">
    <property type="entry name" value="ALDH_SSADH1_GabD1"/>
    <property type="match status" value="1"/>
</dbReference>
<keyword evidence="2" id="KW-0521">NADP</keyword>
<comment type="similarity">
    <text evidence="1">Belongs to the aldehyde dehydrogenase family.</text>
</comment>
<evidence type="ECO:0000259" key="4">
    <source>
        <dbReference type="Pfam" id="PF00171"/>
    </source>
</evidence>
<keyword evidence="6" id="KW-1185">Reference proteome</keyword>
<dbReference type="InterPro" id="IPR015590">
    <property type="entry name" value="Aldehyde_DH_dom"/>
</dbReference>
<gene>
    <name evidence="5" type="ORF">AABB92_13295</name>
</gene>
<sequence>MSSQSARPDSVSAPLAVSRNPATDELIATYAGQTAQQIEQLLEQNAAAFRIWRATPLRERVAAYRRLAVVLRQRSDNLSALISAEMGKTLKAARAEVEKCAVTLEWLAENGPAVLADEPVAVDNDDRVYVSWLPIGTVLAVMPWNFPLWQVIRASGPIMLSGNGFILKHAPNVIGSAYALQDAYEAAGFPVGLFTNLIADNDTVARVIEDDRVAAVTLTGSLRAGSAVAAIAGKALKKSLLELGGSDAFIVLADANIDLAVKAAVEARFQNAGQVCLAAKRFILEAPIASEFTQKFVKAVSALKVGDPLDPQTDIGPMARKDLRDELHHQVERTLSAGATLLLGGTKLAGSGNFYAPTVLGNVVPGMAAFDEETFGPVAAISVAENAEHAIELANQSDYGLGGNLWTGDVTRGQRLARRMETGGVFINGFSATNARIPVGGVKKSGYGRELSHFGLREFTNAQAVWAKQPV</sequence>
<dbReference type="Proteomes" id="UP001468095">
    <property type="component" value="Unassembled WGS sequence"/>
</dbReference>
<dbReference type="InterPro" id="IPR016162">
    <property type="entry name" value="Ald_DH_N"/>
</dbReference>
<dbReference type="InterPro" id="IPR016161">
    <property type="entry name" value="Ald_DH/histidinol_DH"/>
</dbReference>
<dbReference type="SUPFAM" id="SSF53720">
    <property type="entry name" value="ALDH-like"/>
    <property type="match status" value="1"/>
</dbReference>
<dbReference type="PANTHER" id="PTHR43217:SF1">
    <property type="entry name" value="SUCCINATE SEMIALDEHYDE DEHYDROGENASE [NAD(P)+] SAD"/>
    <property type="match status" value="1"/>
</dbReference>
<evidence type="ECO:0000313" key="6">
    <source>
        <dbReference type="Proteomes" id="UP001468095"/>
    </source>
</evidence>
<evidence type="ECO:0000313" key="5">
    <source>
        <dbReference type="EMBL" id="MEL7696629.1"/>
    </source>
</evidence>
<dbReference type="InterPro" id="IPR016160">
    <property type="entry name" value="Ald_DH_CS_CYS"/>
</dbReference>
<comment type="caution">
    <text evidence="5">The sequence shown here is derived from an EMBL/GenBank/DDBJ whole genome shotgun (WGS) entry which is preliminary data.</text>
</comment>
<dbReference type="InterPro" id="IPR016163">
    <property type="entry name" value="Ald_DH_C"/>
</dbReference>
<name>A0ABU9MNU1_9GAMM</name>
<dbReference type="InterPro" id="IPR044148">
    <property type="entry name" value="ALDH_GabD1-like"/>
</dbReference>
<evidence type="ECO:0000256" key="1">
    <source>
        <dbReference type="ARBA" id="ARBA00009986"/>
    </source>
</evidence>
<organism evidence="5 6">
    <name type="scientific">Pantoea brenneri</name>
    <dbReference type="NCBI Taxonomy" id="472694"/>
    <lineage>
        <taxon>Bacteria</taxon>
        <taxon>Pseudomonadati</taxon>
        <taxon>Pseudomonadota</taxon>
        <taxon>Gammaproteobacteria</taxon>
        <taxon>Enterobacterales</taxon>
        <taxon>Erwiniaceae</taxon>
        <taxon>Pantoea</taxon>
    </lineage>
</organism>
<feature type="domain" description="Aldehyde dehydrogenase" evidence="4">
    <location>
        <begin position="18"/>
        <end position="465"/>
    </location>
</feature>
<dbReference type="Pfam" id="PF00171">
    <property type="entry name" value="Aldedh"/>
    <property type="match status" value="1"/>
</dbReference>
<dbReference type="Gene3D" id="3.40.309.10">
    <property type="entry name" value="Aldehyde Dehydrogenase, Chain A, domain 2"/>
    <property type="match status" value="1"/>
</dbReference>
<reference evidence="5 6" key="1">
    <citation type="submission" date="2024-04" db="EMBL/GenBank/DDBJ databases">
        <authorList>
            <person name="Suleimanova A.D."/>
            <person name="Pudova D.S."/>
            <person name="Shagimardanova E.I."/>
            <person name="Sharipova M.R."/>
        </authorList>
    </citation>
    <scope>NUCLEOTIDE SEQUENCE [LARGE SCALE GENOMIC DNA]</scope>
    <source>
        <strain evidence="5 6">3.1</strain>
    </source>
</reference>
<dbReference type="Gene3D" id="3.40.605.10">
    <property type="entry name" value="Aldehyde Dehydrogenase, Chain A, domain 1"/>
    <property type="match status" value="1"/>
</dbReference>
<evidence type="ECO:0000256" key="3">
    <source>
        <dbReference type="ARBA" id="ARBA00023002"/>
    </source>
</evidence>
<dbReference type="PANTHER" id="PTHR43217">
    <property type="entry name" value="SUCCINATE SEMIALDEHYDE DEHYDROGENASE [NAD(P)+] SAD"/>
    <property type="match status" value="1"/>
</dbReference>
<protein>
    <submittedName>
        <fullName evidence="5">NAD-dependent succinate-semialdehyde dehydrogenase</fullName>
    </submittedName>
</protein>
<dbReference type="RefSeq" id="WP_031377717.1">
    <property type="nucleotide sequence ID" value="NZ_CAUQFK010000045.1"/>
</dbReference>
<dbReference type="PROSITE" id="PS00070">
    <property type="entry name" value="ALDEHYDE_DEHYDR_CYS"/>
    <property type="match status" value="1"/>
</dbReference>
<dbReference type="InterPro" id="IPR047110">
    <property type="entry name" value="GABD/Sad-like"/>
</dbReference>
<dbReference type="EMBL" id="JBCGBG010000002">
    <property type="protein sequence ID" value="MEL7696629.1"/>
    <property type="molecule type" value="Genomic_DNA"/>
</dbReference>
<accession>A0ABU9MNU1</accession>
<proteinExistence type="inferred from homology"/>
<evidence type="ECO:0000256" key="2">
    <source>
        <dbReference type="ARBA" id="ARBA00022857"/>
    </source>
</evidence>